<protein>
    <recommendedName>
        <fullName evidence="3">DUF2764 domain-containing protein</fullName>
    </recommendedName>
</protein>
<accession>A0A1F6GMA5</accession>
<name>A0A1F6GMA5_9PROT</name>
<reference evidence="1 2" key="1">
    <citation type="journal article" date="2016" name="Nat. Commun.">
        <title>Thousands of microbial genomes shed light on interconnected biogeochemical processes in an aquifer system.</title>
        <authorList>
            <person name="Anantharaman K."/>
            <person name="Brown C.T."/>
            <person name="Hug L.A."/>
            <person name="Sharon I."/>
            <person name="Castelle C.J."/>
            <person name="Probst A.J."/>
            <person name="Thomas B.C."/>
            <person name="Singh A."/>
            <person name="Wilkins M.J."/>
            <person name="Karaoz U."/>
            <person name="Brodie E.L."/>
            <person name="Williams K.H."/>
            <person name="Hubbard S.S."/>
            <person name="Banfield J.F."/>
        </authorList>
    </citation>
    <scope>NUCLEOTIDE SEQUENCE [LARGE SCALE GENOMIC DNA]</scope>
</reference>
<evidence type="ECO:0000313" key="1">
    <source>
        <dbReference type="EMBL" id="OGG99227.1"/>
    </source>
</evidence>
<evidence type="ECO:0008006" key="3">
    <source>
        <dbReference type="Google" id="ProtNLM"/>
    </source>
</evidence>
<proteinExistence type="predicted"/>
<comment type="caution">
    <text evidence="1">The sequence shown here is derived from an EMBL/GenBank/DDBJ whole genome shotgun (WGS) entry which is preliminary data.</text>
</comment>
<gene>
    <name evidence="1" type="ORF">A2557_10190</name>
</gene>
<evidence type="ECO:0000313" key="2">
    <source>
        <dbReference type="Proteomes" id="UP000177583"/>
    </source>
</evidence>
<organism evidence="1 2">
    <name type="scientific">Candidatus Lambdaproteobacteria bacterium RIFOXYD2_FULL_56_26</name>
    <dbReference type="NCBI Taxonomy" id="1817773"/>
    <lineage>
        <taxon>Bacteria</taxon>
        <taxon>Pseudomonadati</taxon>
        <taxon>Pseudomonadota</taxon>
        <taxon>Candidatus Lambdaproteobacteria</taxon>
    </lineage>
</organism>
<dbReference type="Proteomes" id="UP000177583">
    <property type="component" value="Unassembled WGS sequence"/>
</dbReference>
<sequence>MSYPYLLATLPALRFREAPPLTFEAFLDLCATALGSEAAEILGQLLEGSTESFGTPALEDYQGYKRSLDHQIVQIRARSLGREVVLSTDLMPEAPLPQAEEVMHAHNPYEAELLRIRLLWDRLKQLSSGQFLNFTLVALYALKLELSHRKAKFDLAKGQERLMALAKGLLPERFVSHSAGVAP</sequence>
<dbReference type="EMBL" id="MFNF01000060">
    <property type="protein sequence ID" value="OGG99227.1"/>
    <property type="molecule type" value="Genomic_DNA"/>
</dbReference>
<dbReference type="AlphaFoldDB" id="A0A1F6GMA5"/>